<feature type="domain" description="Flagellar hook-length control protein-like C-terminal" evidence="2">
    <location>
        <begin position="305"/>
        <end position="386"/>
    </location>
</feature>
<evidence type="ECO:0000313" key="3">
    <source>
        <dbReference type="EMBL" id="GHC64509.1"/>
    </source>
</evidence>
<sequence length="458" mass="48282">MPTVTRNTDLLSAFTVPAKSGSGERRSDEGFAEALKEKGQDAASRASLHVVPTETAAQDTMSETTFGAKTSLVERLSRSFAERGNGTEKEKGDAQGFEIPDHNAAPLGKAEITPGNTKAEDELNDSLLVESAKLEPSAIQSSAAAITAEQQNVPVDAGADASARIPLIISNSEMPGLRITIRELRKDTAESKDRIFLSSLLNQTASNDAQQTLAMPGKTGEATNAAIGNGPNFAKNQRQATGLSFDSSLKNDPAPRDPIKIEVVSNQSIPTPQRLGDTASGLLQQLSAQLTQPVAASVPAQQVHQGQATVSSATHLLKVNLNPAELGAVVASLHLSGSHLKVAIQTESVEAYRQLSMDSDALVKALQSMGYDVDGVTVQPPQAMQQSQARADGSQAGHPGFANHDDTQFTSQQGRSDEQSQHENRSGVERNIAASSEQTAQTGDGPERSGLSDSTRYI</sequence>
<dbReference type="Proteomes" id="UP000641137">
    <property type="component" value="Unassembled WGS sequence"/>
</dbReference>
<organism evidence="3 4">
    <name type="scientific">Limoniibacter endophyticus</name>
    <dbReference type="NCBI Taxonomy" id="1565040"/>
    <lineage>
        <taxon>Bacteria</taxon>
        <taxon>Pseudomonadati</taxon>
        <taxon>Pseudomonadota</taxon>
        <taxon>Alphaproteobacteria</taxon>
        <taxon>Hyphomicrobiales</taxon>
        <taxon>Bartonellaceae</taxon>
        <taxon>Limoniibacter</taxon>
    </lineage>
</organism>
<protein>
    <recommendedName>
        <fullName evidence="2">Flagellar hook-length control protein-like C-terminal domain-containing protein</fullName>
    </recommendedName>
</protein>
<feature type="compositionally biased region" description="Polar residues" evidence="1">
    <location>
        <begin position="1"/>
        <end position="10"/>
    </location>
</feature>
<evidence type="ECO:0000313" key="4">
    <source>
        <dbReference type="Proteomes" id="UP000641137"/>
    </source>
</evidence>
<reference evidence="3" key="1">
    <citation type="journal article" date="2014" name="Int. J. Syst. Evol. Microbiol.">
        <title>Complete genome sequence of Corynebacterium casei LMG S-19264T (=DSM 44701T), isolated from a smear-ripened cheese.</title>
        <authorList>
            <consortium name="US DOE Joint Genome Institute (JGI-PGF)"/>
            <person name="Walter F."/>
            <person name="Albersmeier A."/>
            <person name="Kalinowski J."/>
            <person name="Ruckert C."/>
        </authorList>
    </citation>
    <scope>NUCLEOTIDE SEQUENCE</scope>
    <source>
        <strain evidence="3">KCTC 42097</strain>
    </source>
</reference>
<feature type="compositionally biased region" description="Basic and acidic residues" evidence="1">
    <location>
        <begin position="22"/>
        <end position="40"/>
    </location>
</feature>
<dbReference type="Pfam" id="PF02120">
    <property type="entry name" value="Flg_hook"/>
    <property type="match status" value="1"/>
</dbReference>
<dbReference type="Gene3D" id="3.30.750.140">
    <property type="match status" value="1"/>
</dbReference>
<keyword evidence="4" id="KW-1185">Reference proteome</keyword>
<feature type="region of interest" description="Disordered" evidence="1">
    <location>
        <begin position="382"/>
        <end position="458"/>
    </location>
</feature>
<comment type="caution">
    <text evidence="3">The sequence shown here is derived from an EMBL/GenBank/DDBJ whole genome shotgun (WGS) entry which is preliminary data.</text>
</comment>
<feature type="compositionally biased region" description="Polar residues" evidence="1">
    <location>
        <begin position="433"/>
        <end position="442"/>
    </location>
</feature>
<dbReference type="InterPro" id="IPR038610">
    <property type="entry name" value="FliK-like_C_sf"/>
</dbReference>
<dbReference type="AlphaFoldDB" id="A0A8J3DMQ7"/>
<feature type="region of interest" description="Disordered" evidence="1">
    <location>
        <begin position="1"/>
        <end position="48"/>
    </location>
</feature>
<gene>
    <name evidence="3" type="ORF">GCM10010136_06520</name>
</gene>
<dbReference type="EMBL" id="BMZO01000002">
    <property type="protein sequence ID" value="GHC64509.1"/>
    <property type="molecule type" value="Genomic_DNA"/>
</dbReference>
<accession>A0A8J3DMQ7</accession>
<proteinExistence type="predicted"/>
<feature type="compositionally biased region" description="Basic and acidic residues" evidence="1">
    <location>
        <begin position="79"/>
        <end position="93"/>
    </location>
</feature>
<reference evidence="3" key="2">
    <citation type="submission" date="2020-09" db="EMBL/GenBank/DDBJ databases">
        <authorList>
            <person name="Sun Q."/>
            <person name="Kim S."/>
        </authorList>
    </citation>
    <scope>NUCLEOTIDE SEQUENCE</scope>
    <source>
        <strain evidence="3">KCTC 42097</strain>
    </source>
</reference>
<dbReference type="InterPro" id="IPR021136">
    <property type="entry name" value="Flagellar_hook_control-like_C"/>
</dbReference>
<feature type="compositionally biased region" description="Basic and acidic residues" evidence="1">
    <location>
        <begin position="415"/>
        <end position="428"/>
    </location>
</feature>
<feature type="region of interest" description="Disordered" evidence="1">
    <location>
        <begin position="79"/>
        <end position="117"/>
    </location>
</feature>
<name>A0A8J3DMQ7_9HYPH</name>
<dbReference type="RefSeq" id="WP_189487890.1">
    <property type="nucleotide sequence ID" value="NZ_BMZO01000002.1"/>
</dbReference>
<evidence type="ECO:0000256" key="1">
    <source>
        <dbReference type="SAM" id="MobiDB-lite"/>
    </source>
</evidence>
<evidence type="ECO:0000259" key="2">
    <source>
        <dbReference type="Pfam" id="PF02120"/>
    </source>
</evidence>